<dbReference type="EMBL" id="JAGKHQ010000011">
    <property type="protein sequence ID" value="KAG7506222.1"/>
    <property type="molecule type" value="Genomic_DNA"/>
</dbReference>
<dbReference type="AlphaFoldDB" id="A0AAV6RQ81"/>
<feature type="region of interest" description="Disordered" evidence="1">
    <location>
        <begin position="22"/>
        <end position="46"/>
    </location>
</feature>
<dbReference type="Proteomes" id="UP000693946">
    <property type="component" value="Linkage Group LG19"/>
</dbReference>
<proteinExistence type="predicted"/>
<protein>
    <submittedName>
        <fullName evidence="3">Uncharacterized protein</fullName>
    </submittedName>
</protein>
<feature type="chain" id="PRO_5043798302" evidence="2">
    <location>
        <begin position="29"/>
        <end position="129"/>
    </location>
</feature>
<evidence type="ECO:0000313" key="3">
    <source>
        <dbReference type="EMBL" id="KAG7506222.1"/>
    </source>
</evidence>
<feature type="signal peptide" evidence="2">
    <location>
        <begin position="1"/>
        <end position="28"/>
    </location>
</feature>
<reference evidence="3 4" key="1">
    <citation type="journal article" date="2021" name="Sci. Rep.">
        <title>Chromosome anchoring in Senegalese sole (Solea senegalensis) reveals sex-associated markers and genome rearrangements in flatfish.</title>
        <authorList>
            <person name="Guerrero-Cozar I."/>
            <person name="Gomez-Garrido J."/>
            <person name="Berbel C."/>
            <person name="Martinez-Blanch J.F."/>
            <person name="Alioto T."/>
            <person name="Claros M.G."/>
            <person name="Gagnaire P.A."/>
            <person name="Manchado M."/>
        </authorList>
    </citation>
    <scope>NUCLEOTIDE SEQUENCE [LARGE SCALE GENOMIC DNA]</scope>
    <source>
        <strain evidence="3">Sse05_10M</strain>
    </source>
</reference>
<keyword evidence="4" id="KW-1185">Reference proteome</keyword>
<gene>
    <name evidence="3" type="ORF">JOB18_049443</name>
</gene>
<evidence type="ECO:0000256" key="2">
    <source>
        <dbReference type="SAM" id="SignalP"/>
    </source>
</evidence>
<name>A0AAV6RQ81_SOLSE</name>
<feature type="compositionally biased region" description="Gly residues" evidence="1">
    <location>
        <begin position="118"/>
        <end position="129"/>
    </location>
</feature>
<organism evidence="3 4">
    <name type="scientific">Solea senegalensis</name>
    <name type="common">Senegalese sole</name>
    <dbReference type="NCBI Taxonomy" id="28829"/>
    <lineage>
        <taxon>Eukaryota</taxon>
        <taxon>Metazoa</taxon>
        <taxon>Chordata</taxon>
        <taxon>Craniata</taxon>
        <taxon>Vertebrata</taxon>
        <taxon>Euteleostomi</taxon>
        <taxon>Actinopterygii</taxon>
        <taxon>Neopterygii</taxon>
        <taxon>Teleostei</taxon>
        <taxon>Neoteleostei</taxon>
        <taxon>Acanthomorphata</taxon>
        <taxon>Carangaria</taxon>
        <taxon>Pleuronectiformes</taxon>
        <taxon>Pleuronectoidei</taxon>
        <taxon>Soleidae</taxon>
        <taxon>Solea</taxon>
    </lineage>
</organism>
<accession>A0AAV6RQ81</accession>
<evidence type="ECO:0000313" key="4">
    <source>
        <dbReference type="Proteomes" id="UP000693946"/>
    </source>
</evidence>
<feature type="region of interest" description="Disordered" evidence="1">
    <location>
        <begin position="96"/>
        <end position="129"/>
    </location>
</feature>
<comment type="caution">
    <text evidence="3">The sequence shown here is derived from an EMBL/GenBank/DDBJ whole genome shotgun (WGS) entry which is preliminary data.</text>
</comment>
<evidence type="ECO:0000256" key="1">
    <source>
        <dbReference type="SAM" id="MobiDB-lite"/>
    </source>
</evidence>
<sequence>MPSTGALMLLTAIHTCDQVLCQPQPADGEPPVGGASPPRGHQAVPEGGVVTAEEAELCSSAVNPKTNYMCNVFRRSLSLHLLRHKLPPWSVNVQRFESSGRDDEENWSVRPNEEAGTLRGGRPGIGMAL</sequence>
<keyword evidence="2" id="KW-0732">Signal</keyword>